<comment type="caution">
    <text evidence="2">The sequence shown here is derived from an EMBL/GenBank/DDBJ whole genome shotgun (WGS) entry which is preliminary data.</text>
</comment>
<feature type="transmembrane region" description="Helical" evidence="1">
    <location>
        <begin position="116"/>
        <end position="137"/>
    </location>
</feature>
<sequence length="198" mass="22528">MTMHYLGLIALFAGIFGLTGYAGLLLKQALGLYRQRPDLRRTLRPVLLNLIEPFVSLLYLIPCIRWWDYGYLLSLVGSDFAAGSIVFAYHWPMQLLLVYAPFGWMFARQKMVARTAWLCFALGVVRVTMLWFCFNYFLGGGMLVLALIVGAATFWLLGRYLQWQATPPPQLPIMVNIDEQGLVLIQPIEPNQAHKAEL</sequence>
<keyword evidence="1" id="KW-0472">Membrane</keyword>
<keyword evidence="3" id="KW-1185">Reference proteome</keyword>
<evidence type="ECO:0000313" key="2">
    <source>
        <dbReference type="EMBL" id="GAA5530333.1"/>
    </source>
</evidence>
<protein>
    <submittedName>
        <fullName evidence="2">Uncharacterized protein</fullName>
    </submittedName>
</protein>
<keyword evidence="1" id="KW-0812">Transmembrane</keyword>
<reference evidence="2 3" key="1">
    <citation type="submission" date="2024-02" db="EMBL/GenBank/DDBJ databases">
        <title>Herpetosiphon gulosus NBRC 112829.</title>
        <authorList>
            <person name="Ichikawa N."/>
            <person name="Katano-Makiyama Y."/>
            <person name="Hidaka K."/>
        </authorList>
    </citation>
    <scope>NUCLEOTIDE SEQUENCE [LARGE SCALE GENOMIC DNA]</scope>
    <source>
        <strain evidence="2 3">NBRC 112829</strain>
    </source>
</reference>
<feature type="transmembrane region" description="Helical" evidence="1">
    <location>
        <begin position="87"/>
        <end position="107"/>
    </location>
</feature>
<organism evidence="2 3">
    <name type="scientific">Herpetosiphon gulosus</name>
    <dbReference type="NCBI Taxonomy" id="1973496"/>
    <lineage>
        <taxon>Bacteria</taxon>
        <taxon>Bacillati</taxon>
        <taxon>Chloroflexota</taxon>
        <taxon>Chloroflexia</taxon>
        <taxon>Herpetosiphonales</taxon>
        <taxon>Herpetosiphonaceae</taxon>
        <taxon>Herpetosiphon</taxon>
    </lineage>
</organism>
<accession>A0ABP9X6X0</accession>
<name>A0ABP9X6X0_9CHLR</name>
<gene>
    <name evidence="2" type="ORF">Hgul01_04151</name>
</gene>
<dbReference type="EMBL" id="BAABRU010000017">
    <property type="protein sequence ID" value="GAA5530333.1"/>
    <property type="molecule type" value="Genomic_DNA"/>
</dbReference>
<keyword evidence="1" id="KW-1133">Transmembrane helix</keyword>
<feature type="transmembrane region" description="Helical" evidence="1">
    <location>
        <begin position="6"/>
        <end position="26"/>
    </location>
</feature>
<feature type="transmembrane region" description="Helical" evidence="1">
    <location>
        <begin position="143"/>
        <end position="161"/>
    </location>
</feature>
<evidence type="ECO:0000313" key="3">
    <source>
        <dbReference type="Proteomes" id="UP001428290"/>
    </source>
</evidence>
<feature type="transmembrane region" description="Helical" evidence="1">
    <location>
        <begin position="46"/>
        <end position="67"/>
    </location>
</feature>
<dbReference type="Proteomes" id="UP001428290">
    <property type="component" value="Unassembled WGS sequence"/>
</dbReference>
<dbReference type="RefSeq" id="WP_345723933.1">
    <property type="nucleotide sequence ID" value="NZ_BAABRU010000017.1"/>
</dbReference>
<evidence type="ECO:0000256" key="1">
    <source>
        <dbReference type="SAM" id="Phobius"/>
    </source>
</evidence>
<proteinExistence type="predicted"/>